<evidence type="ECO:0000313" key="10">
    <source>
        <dbReference type="Proteomes" id="UP000018849"/>
    </source>
</evidence>
<evidence type="ECO:0000256" key="2">
    <source>
        <dbReference type="ARBA" id="ARBA00007935"/>
    </source>
</evidence>
<comment type="similarity">
    <text evidence="2">Belongs to the binding-protein-dependent transport system permease family. FecCD subfamily.</text>
</comment>
<evidence type="ECO:0000256" key="3">
    <source>
        <dbReference type="ARBA" id="ARBA00022448"/>
    </source>
</evidence>
<dbReference type="Proteomes" id="UP000018849">
    <property type="component" value="Unassembled WGS sequence"/>
</dbReference>
<evidence type="ECO:0000256" key="5">
    <source>
        <dbReference type="ARBA" id="ARBA00022692"/>
    </source>
</evidence>
<keyword evidence="3" id="KW-0813">Transport</keyword>
<comment type="caution">
    <text evidence="9">The sequence shown here is derived from an EMBL/GenBank/DDBJ whole genome shotgun (WGS) entry which is preliminary data.</text>
</comment>
<dbReference type="InterPro" id="IPR000522">
    <property type="entry name" value="ABC_transptr_permease_BtuC"/>
</dbReference>
<evidence type="ECO:0000256" key="4">
    <source>
        <dbReference type="ARBA" id="ARBA00022475"/>
    </source>
</evidence>
<evidence type="ECO:0000313" key="9">
    <source>
        <dbReference type="EMBL" id="EPN57687.1"/>
    </source>
</evidence>
<dbReference type="PROSITE" id="PS51257">
    <property type="entry name" value="PROKAR_LIPOPROTEIN"/>
    <property type="match status" value="1"/>
</dbReference>
<dbReference type="PANTHER" id="PTHR30472:SF25">
    <property type="entry name" value="ABC TRANSPORTER PERMEASE PROTEIN MJ0876-RELATED"/>
    <property type="match status" value="1"/>
</dbReference>
<keyword evidence="4" id="KW-1003">Cell membrane</keyword>
<dbReference type="InterPro" id="IPR037294">
    <property type="entry name" value="ABC_BtuC-like"/>
</dbReference>
<dbReference type="Pfam" id="PF01032">
    <property type="entry name" value="FecCD"/>
    <property type="match status" value="1"/>
</dbReference>
<accession>A0A656JVX8</accession>
<gene>
    <name evidence="9" type="ORF">A245_20491</name>
</gene>
<proteinExistence type="inferred from homology"/>
<comment type="subcellular location">
    <subcellularLocation>
        <location evidence="1">Cell membrane</location>
        <topology evidence="1">Multi-pass membrane protein</topology>
    </subcellularLocation>
</comment>
<keyword evidence="7 8" id="KW-0472">Membrane</keyword>
<organism evidence="9 10">
    <name type="scientific">Pseudomonas syringae pv. actinidiae ICMP 19096</name>
    <dbReference type="NCBI Taxonomy" id="1194405"/>
    <lineage>
        <taxon>Bacteria</taxon>
        <taxon>Pseudomonadati</taxon>
        <taxon>Pseudomonadota</taxon>
        <taxon>Gammaproteobacteria</taxon>
        <taxon>Pseudomonadales</taxon>
        <taxon>Pseudomonadaceae</taxon>
        <taxon>Pseudomonas</taxon>
        <taxon>Pseudomonas syringae</taxon>
    </lineage>
</organism>
<name>A0A656JVX8_PSESF</name>
<reference evidence="9 10" key="1">
    <citation type="journal article" date="2013" name="PLoS Pathog.">
        <title>Genomic analysis of the Kiwifruit pathogen Pseudomonas syringae pv. actinidiae provides insight into the origins of an emergent plant disease.</title>
        <authorList>
            <person name="McCann H.C."/>
            <person name="Rikkerink E.H."/>
            <person name="Bertels F."/>
            <person name="Fiers M."/>
            <person name="Lu A."/>
            <person name="Rees-George J."/>
            <person name="Andersen M.T."/>
            <person name="Gleave A.P."/>
            <person name="Haubold B."/>
            <person name="Wohlers M.W."/>
            <person name="Guttman D.S."/>
            <person name="Wang P.W."/>
            <person name="Straub C."/>
            <person name="Vanneste J.L."/>
            <person name="Rainey P.B."/>
            <person name="Templeton M.D."/>
        </authorList>
    </citation>
    <scope>NUCLEOTIDE SEQUENCE [LARGE SCALE GENOMIC DNA]</scope>
    <source>
        <strain evidence="9 10">ICMP 19096</strain>
    </source>
</reference>
<dbReference type="GO" id="GO:0033214">
    <property type="term" value="P:siderophore-iron import into cell"/>
    <property type="evidence" value="ECO:0007669"/>
    <property type="project" value="TreeGrafter"/>
</dbReference>
<dbReference type="PANTHER" id="PTHR30472">
    <property type="entry name" value="FERRIC ENTEROBACTIN TRANSPORT SYSTEM PERMEASE PROTEIN"/>
    <property type="match status" value="1"/>
</dbReference>
<dbReference type="GO" id="GO:0022857">
    <property type="term" value="F:transmembrane transporter activity"/>
    <property type="evidence" value="ECO:0007669"/>
    <property type="project" value="InterPro"/>
</dbReference>
<keyword evidence="6 8" id="KW-1133">Transmembrane helix</keyword>
<evidence type="ECO:0000256" key="1">
    <source>
        <dbReference type="ARBA" id="ARBA00004651"/>
    </source>
</evidence>
<sequence>MTAAMKLGMGLLMLVACMGLSLATGASWISPSAIVTSLWQPDVLNPVQHVLLDTRLTRTLMAVAVGSSLAVAGALMQALTRNPLASP</sequence>
<dbReference type="AlphaFoldDB" id="A0A656JVX8"/>
<feature type="non-terminal residue" evidence="9">
    <location>
        <position position="87"/>
    </location>
</feature>
<keyword evidence="5 8" id="KW-0812">Transmembrane</keyword>
<evidence type="ECO:0000256" key="6">
    <source>
        <dbReference type="ARBA" id="ARBA00022989"/>
    </source>
</evidence>
<feature type="transmembrane region" description="Helical" evidence="8">
    <location>
        <begin position="60"/>
        <end position="79"/>
    </location>
</feature>
<evidence type="ECO:0000256" key="7">
    <source>
        <dbReference type="ARBA" id="ARBA00023136"/>
    </source>
</evidence>
<evidence type="ECO:0000256" key="8">
    <source>
        <dbReference type="SAM" id="Phobius"/>
    </source>
</evidence>
<dbReference type="EMBL" id="AOKF01001745">
    <property type="protein sequence ID" value="EPN57687.1"/>
    <property type="molecule type" value="Genomic_DNA"/>
</dbReference>
<dbReference type="SUPFAM" id="SSF81345">
    <property type="entry name" value="ABC transporter involved in vitamin B12 uptake, BtuC"/>
    <property type="match status" value="1"/>
</dbReference>
<protein>
    <submittedName>
        <fullName evidence="9">Transport system permease protein</fullName>
    </submittedName>
</protein>
<dbReference type="GO" id="GO:0005886">
    <property type="term" value="C:plasma membrane"/>
    <property type="evidence" value="ECO:0007669"/>
    <property type="project" value="UniProtKB-SubCell"/>
</dbReference>
<dbReference type="Gene3D" id="1.10.3470.10">
    <property type="entry name" value="ABC transporter involved in vitamin B12 uptake, BtuC"/>
    <property type="match status" value="1"/>
</dbReference>